<name>A0A5M3Q1V3_9GAMM</name>
<gene>
    <name evidence="1" type="ORF">MSSD14B_29130</name>
</gene>
<sequence length="232" mass="25873">MSEEQLPISAIVHDAAAHLFWMMAEISGVQETTEAVIESSGYCLMQQIFTSEVLSKYNFHNLPKENRNLFCKAIATEAEEFCIKRQNMEGIVYGDDAETGRSPSAQYVNTTDLEVLPRSITALGENIEKIGRLCIRHPLPAVVFSDECPPQDIIQVACTSDALGFQYPIFLGCISTQQLTDVLFASSGIFLIPAPNGEFGKKWSQVIQNSGLFFKETLFNREFGTSTVRIDW</sequence>
<comment type="caution">
    <text evidence="1">The sequence shown here is derived from an EMBL/GenBank/DDBJ whole genome shotgun (WGS) entry which is preliminary data.</text>
</comment>
<protein>
    <submittedName>
        <fullName evidence="1">Uncharacterized protein</fullName>
    </submittedName>
</protein>
<proteinExistence type="predicted"/>
<dbReference type="EMBL" id="BGZI01000020">
    <property type="protein sequence ID" value="GBO89245.1"/>
    <property type="molecule type" value="Genomic_DNA"/>
</dbReference>
<organism evidence="1 2">
    <name type="scientific">Marinobacter salsuginis</name>
    <dbReference type="NCBI Taxonomy" id="418719"/>
    <lineage>
        <taxon>Bacteria</taxon>
        <taxon>Pseudomonadati</taxon>
        <taxon>Pseudomonadota</taxon>
        <taxon>Gammaproteobacteria</taxon>
        <taxon>Pseudomonadales</taxon>
        <taxon>Marinobacteraceae</taxon>
        <taxon>Marinobacter</taxon>
    </lineage>
</organism>
<evidence type="ECO:0000313" key="1">
    <source>
        <dbReference type="EMBL" id="GBO89245.1"/>
    </source>
</evidence>
<accession>A0A5M3Q1V3</accession>
<evidence type="ECO:0000313" key="2">
    <source>
        <dbReference type="Proteomes" id="UP000387223"/>
    </source>
</evidence>
<dbReference type="AlphaFoldDB" id="A0A5M3Q1V3"/>
<dbReference type="RefSeq" id="WP_153637346.1">
    <property type="nucleotide sequence ID" value="NZ_BGZI01000020.1"/>
</dbReference>
<reference evidence="1 2" key="1">
    <citation type="journal article" date="2019" name="J. Gen. Appl. Microbiol.">
        <title>Aerobic degradation of cis-dichloroethene by the marine bacterium Marinobacter salsuginis strain 5N-3.</title>
        <authorList>
            <person name="Inoue Y."/>
            <person name="Fukunaga Y."/>
            <person name="Katsumata H."/>
            <person name="Ohji S."/>
            <person name="Hosoyama A."/>
            <person name="Mori K."/>
            <person name="Ando K."/>
        </authorList>
    </citation>
    <scope>NUCLEOTIDE SEQUENCE [LARGE SCALE GENOMIC DNA]</scope>
    <source>
        <strain evidence="1 2">NBRC 109114</strain>
    </source>
</reference>
<dbReference type="Proteomes" id="UP000387223">
    <property type="component" value="Unassembled WGS sequence"/>
</dbReference>